<dbReference type="PANTHER" id="PTHR42830">
    <property type="entry name" value="OSMOTICALLY INDUCIBLE FAMILY PROTEIN"/>
    <property type="match status" value="1"/>
</dbReference>
<dbReference type="RefSeq" id="WP_191043038.1">
    <property type="nucleotide sequence ID" value="NZ_JACXAA010000022.1"/>
</dbReference>
<dbReference type="InterPro" id="IPR036102">
    <property type="entry name" value="OsmC/Ohrsf"/>
</dbReference>
<dbReference type="InterPro" id="IPR015946">
    <property type="entry name" value="KH_dom-like_a/b"/>
</dbReference>
<dbReference type="Pfam" id="PF02566">
    <property type="entry name" value="OsmC"/>
    <property type="match status" value="1"/>
</dbReference>
<dbReference type="SUPFAM" id="SSF82784">
    <property type="entry name" value="OsmC-like"/>
    <property type="match status" value="1"/>
</dbReference>
<dbReference type="PANTHER" id="PTHR42830:SF1">
    <property type="entry name" value="OSMOTICALLY INDUCIBLE FAMILY PROTEIN"/>
    <property type="match status" value="1"/>
</dbReference>
<sequence length="140" mass="14755">MQIKRKASAHWEGTGKEGKGTVSTASTVLNQTQYSFNTRFADGVGTNPEELVGAAHAGCFSMKLAFNLQEAGFTADSIDTDCTITLDPGTGSISESHLVVKASVPGIEPEKFQSLVDDAEANCPISKLFNTKITVEASLA</sequence>
<dbReference type="InterPro" id="IPR019904">
    <property type="entry name" value="Peroxiredoxin_OsmC"/>
</dbReference>
<accession>A0A927B802</accession>
<dbReference type="InterPro" id="IPR052707">
    <property type="entry name" value="OsmC_Ohr_Peroxiredoxin"/>
</dbReference>
<proteinExistence type="predicted"/>
<evidence type="ECO:0000313" key="3">
    <source>
        <dbReference type="Proteomes" id="UP000653797"/>
    </source>
</evidence>
<dbReference type="GO" id="GO:0004601">
    <property type="term" value="F:peroxidase activity"/>
    <property type="evidence" value="ECO:0007669"/>
    <property type="project" value="InterPro"/>
</dbReference>
<dbReference type="NCBIfam" id="TIGR03562">
    <property type="entry name" value="osmo_induc_OsmC"/>
    <property type="match status" value="1"/>
</dbReference>
<feature type="region of interest" description="Disordered" evidence="1">
    <location>
        <begin position="1"/>
        <end position="23"/>
    </location>
</feature>
<evidence type="ECO:0000313" key="2">
    <source>
        <dbReference type="EMBL" id="MBD2757414.1"/>
    </source>
</evidence>
<dbReference type="AlphaFoldDB" id="A0A927B802"/>
<reference evidence="2" key="1">
    <citation type="submission" date="2020-09" db="EMBL/GenBank/DDBJ databases">
        <authorList>
            <person name="Kim M.K."/>
        </authorList>
    </citation>
    <scope>NUCLEOTIDE SEQUENCE</scope>
    <source>
        <strain evidence="2">BT704</strain>
    </source>
</reference>
<keyword evidence="3" id="KW-1185">Reference proteome</keyword>
<organism evidence="2 3">
    <name type="scientific">Spirosoma validum</name>
    <dbReference type="NCBI Taxonomy" id="2771355"/>
    <lineage>
        <taxon>Bacteria</taxon>
        <taxon>Pseudomonadati</taxon>
        <taxon>Bacteroidota</taxon>
        <taxon>Cytophagia</taxon>
        <taxon>Cytophagales</taxon>
        <taxon>Cytophagaceae</taxon>
        <taxon>Spirosoma</taxon>
    </lineage>
</organism>
<name>A0A927B802_9BACT</name>
<dbReference type="Proteomes" id="UP000653797">
    <property type="component" value="Unassembled WGS sequence"/>
</dbReference>
<evidence type="ECO:0000256" key="1">
    <source>
        <dbReference type="SAM" id="MobiDB-lite"/>
    </source>
</evidence>
<protein>
    <submittedName>
        <fullName evidence="2">OsmC family protein</fullName>
    </submittedName>
</protein>
<comment type="caution">
    <text evidence="2">The sequence shown here is derived from an EMBL/GenBank/DDBJ whole genome shotgun (WGS) entry which is preliminary data.</text>
</comment>
<dbReference type="Gene3D" id="3.30.300.20">
    <property type="match status" value="1"/>
</dbReference>
<dbReference type="GO" id="GO:0006979">
    <property type="term" value="P:response to oxidative stress"/>
    <property type="evidence" value="ECO:0007669"/>
    <property type="project" value="InterPro"/>
</dbReference>
<gene>
    <name evidence="2" type="ORF">IC230_31380</name>
</gene>
<dbReference type="InterPro" id="IPR003718">
    <property type="entry name" value="OsmC/Ohr_fam"/>
</dbReference>
<dbReference type="EMBL" id="JACXAA010000022">
    <property type="protein sequence ID" value="MBD2757414.1"/>
    <property type="molecule type" value="Genomic_DNA"/>
</dbReference>